<feature type="compositionally biased region" description="Basic and acidic residues" evidence="11">
    <location>
        <begin position="1187"/>
        <end position="1200"/>
    </location>
</feature>
<evidence type="ECO:0000256" key="10">
    <source>
        <dbReference type="ARBA" id="ARBA00048679"/>
    </source>
</evidence>
<dbReference type="PROSITE" id="PS51285">
    <property type="entry name" value="AGC_KINASE_CTER"/>
    <property type="match status" value="1"/>
</dbReference>
<feature type="compositionally biased region" description="Basic residues" evidence="11">
    <location>
        <begin position="1049"/>
        <end position="1059"/>
    </location>
</feature>
<name>I2FMT4_USTHO</name>
<keyword evidence="6 14" id="KW-0418">Kinase</keyword>
<keyword evidence="5" id="KW-0547">Nucleotide-binding</keyword>
<feature type="domain" description="AGC-kinase C-terminal" evidence="13">
    <location>
        <begin position="467"/>
        <end position="557"/>
    </location>
</feature>
<evidence type="ECO:0000256" key="5">
    <source>
        <dbReference type="ARBA" id="ARBA00022741"/>
    </source>
</evidence>
<proteinExistence type="inferred from homology"/>
<feature type="compositionally biased region" description="Polar residues" evidence="11">
    <location>
        <begin position="1073"/>
        <end position="1082"/>
    </location>
</feature>
<dbReference type="CDD" id="cd05123">
    <property type="entry name" value="STKc_AGC"/>
    <property type="match status" value="1"/>
</dbReference>
<dbReference type="SMART" id="SM00220">
    <property type="entry name" value="S_TKc"/>
    <property type="match status" value="1"/>
</dbReference>
<comment type="catalytic activity">
    <reaction evidence="10">
        <text>L-seryl-[protein] + ATP = O-phospho-L-seryl-[protein] + ADP + H(+)</text>
        <dbReference type="Rhea" id="RHEA:17989"/>
        <dbReference type="Rhea" id="RHEA-COMP:9863"/>
        <dbReference type="Rhea" id="RHEA-COMP:11604"/>
        <dbReference type="ChEBI" id="CHEBI:15378"/>
        <dbReference type="ChEBI" id="CHEBI:29999"/>
        <dbReference type="ChEBI" id="CHEBI:30616"/>
        <dbReference type="ChEBI" id="CHEBI:83421"/>
        <dbReference type="ChEBI" id="CHEBI:456216"/>
        <dbReference type="EC" id="2.7.11.1"/>
    </reaction>
</comment>
<feature type="compositionally biased region" description="Basic and acidic residues" evidence="11">
    <location>
        <begin position="1349"/>
        <end position="1365"/>
    </location>
</feature>
<keyword evidence="7" id="KW-0067">ATP-binding</keyword>
<evidence type="ECO:0000256" key="1">
    <source>
        <dbReference type="ARBA" id="ARBA00012513"/>
    </source>
</evidence>
<feature type="region of interest" description="Disordered" evidence="11">
    <location>
        <begin position="1064"/>
        <end position="1083"/>
    </location>
</feature>
<dbReference type="eggNOG" id="KOG0612">
    <property type="taxonomic scope" value="Eukaryota"/>
</dbReference>
<comment type="caution">
    <text evidence="14">The sequence shown here is derived from an EMBL/GenBank/DDBJ whole genome shotgun (WGS) entry which is preliminary data.</text>
</comment>
<dbReference type="InterPro" id="IPR050839">
    <property type="entry name" value="Rho-assoc_Ser/Thr_Kinase"/>
</dbReference>
<evidence type="ECO:0000259" key="12">
    <source>
        <dbReference type="PROSITE" id="PS50011"/>
    </source>
</evidence>
<accession>I2FMT4</accession>
<dbReference type="PANTHER" id="PTHR22988:SF71">
    <property type="entry name" value="CITRON RHO-INTERACTING KINASE"/>
    <property type="match status" value="1"/>
</dbReference>
<feature type="region of interest" description="Disordered" evidence="11">
    <location>
        <begin position="839"/>
        <end position="868"/>
    </location>
</feature>
<dbReference type="InterPro" id="IPR011009">
    <property type="entry name" value="Kinase-like_dom_sf"/>
</dbReference>
<comment type="catalytic activity">
    <reaction evidence="9">
        <text>L-threonyl-[protein] + ATP = O-phospho-L-threonyl-[protein] + ADP + H(+)</text>
        <dbReference type="Rhea" id="RHEA:46608"/>
        <dbReference type="Rhea" id="RHEA-COMP:11060"/>
        <dbReference type="Rhea" id="RHEA-COMP:11605"/>
        <dbReference type="ChEBI" id="CHEBI:15378"/>
        <dbReference type="ChEBI" id="CHEBI:30013"/>
        <dbReference type="ChEBI" id="CHEBI:30616"/>
        <dbReference type="ChEBI" id="CHEBI:61977"/>
        <dbReference type="ChEBI" id="CHEBI:456216"/>
        <dbReference type="EC" id="2.7.11.1"/>
    </reaction>
</comment>
<feature type="region of interest" description="Disordered" evidence="11">
    <location>
        <begin position="1346"/>
        <end position="1390"/>
    </location>
</feature>
<dbReference type="OrthoDB" id="3359639at2759"/>
<comment type="similarity">
    <text evidence="8">Belongs to the protein kinase superfamily. STE Ser/Thr protein kinase family. COT1 subfamily.</text>
</comment>
<evidence type="ECO:0000256" key="11">
    <source>
        <dbReference type="SAM" id="MobiDB-lite"/>
    </source>
</evidence>
<evidence type="ECO:0000256" key="8">
    <source>
        <dbReference type="ARBA" id="ARBA00038271"/>
    </source>
</evidence>
<evidence type="ECO:0000256" key="2">
    <source>
        <dbReference type="ARBA" id="ARBA00022527"/>
    </source>
</evidence>
<reference evidence="14 15" key="1">
    <citation type="journal article" date="2012" name="Plant Cell">
        <title>Genome comparison of barley and maize smut fungi reveals targeted loss of RNA silencing components and species-specific presence of transposable elements.</title>
        <authorList>
            <person name="Laurie J.D."/>
            <person name="Ali S."/>
            <person name="Linning R."/>
            <person name="Mannhaupt G."/>
            <person name="Wong P."/>
            <person name="Gueldener U."/>
            <person name="Muensterkoetter M."/>
            <person name="Moore R."/>
            <person name="Kahmann R."/>
            <person name="Bakkeren G."/>
            <person name="Schirawski J."/>
        </authorList>
    </citation>
    <scope>NUCLEOTIDE SEQUENCE [LARGE SCALE GENOMIC DNA]</scope>
    <source>
        <strain evidence="15">Uh4875-4</strain>
    </source>
</reference>
<dbReference type="InterPro" id="IPR000961">
    <property type="entry name" value="AGC-kinase_C"/>
</dbReference>
<evidence type="ECO:0000256" key="7">
    <source>
        <dbReference type="ARBA" id="ARBA00022840"/>
    </source>
</evidence>
<dbReference type="Proteomes" id="UP000006174">
    <property type="component" value="Unassembled WGS sequence"/>
</dbReference>
<dbReference type="EMBL" id="CAGI01000132">
    <property type="protein sequence ID" value="CCF48227.1"/>
    <property type="molecule type" value="Genomic_DNA"/>
</dbReference>
<feature type="region of interest" description="Disordered" evidence="11">
    <location>
        <begin position="1187"/>
        <end position="1213"/>
    </location>
</feature>
<evidence type="ECO:0000256" key="6">
    <source>
        <dbReference type="ARBA" id="ARBA00022777"/>
    </source>
</evidence>
<keyword evidence="2" id="KW-0723">Serine/threonine-protein kinase</keyword>
<organism evidence="14 15">
    <name type="scientific">Ustilago hordei</name>
    <name type="common">Barley covered smut fungus</name>
    <dbReference type="NCBI Taxonomy" id="120017"/>
    <lineage>
        <taxon>Eukaryota</taxon>
        <taxon>Fungi</taxon>
        <taxon>Dikarya</taxon>
        <taxon>Basidiomycota</taxon>
        <taxon>Ustilaginomycotina</taxon>
        <taxon>Ustilaginomycetes</taxon>
        <taxon>Ustilaginales</taxon>
        <taxon>Ustilaginaceae</taxon>
        <taxon>Ustilago</taxon>
    </lineage>
</organism>
<dbReference type="OMA" id="REAWDEM"/>
<dbReference type="STRING" id="1128400.I2FMT4"/>
<feature type="region of interest" description="Disordered" evidence="11">
    <location>
        <begin position="1307"/>
        <end position="1326"/>
    </location>
</feature>
<dbReference type="PROSITE" id="PS00108">
    <property type="entry name" value="PROTEIN_KINASE_ST"/>
    <property type="match status" value="1"/>
</dbReference>
<feature type="region of interest" description="Disordered" evidence="11">
    <location>
        <begin position="1101"/>
        <end position="1137"/>
    </location>
</feature>
<dbReference type="Pfam" id="PF00069">
    <property type="entry name" value="Pkinase"/>
    <property type="match status" value="2"/>
</dbReference>
<dbReference type="InterPro" id="IPR045270">
    <property type="entry name" value="STKc_AGC"/>
</dbReference>
<evidence type="ECO:0000256" key="4">
    <source>
        <dbReference type="ARBA" id="ARBA00022679"/>
    </source>
</evidence>
<dbReference type="HOGENOM" id="CLU_251691_0_0_1"/>
<protein>
    <recommendedName>
        <fullName evidence="1">non-specific serine/threonine protein kinase</fullName>
        <ecNumber evidence="1">2.7.11.1</ecNumber>
    </recommendedName>
</protein>
<dbReference type="InterPro" id="IPR008271">
    <property type="entry name" value="Ser/Thr_kinase_AS"/>
</dbReference>
<evidence type="ECO:0000313" key="15">
    <source>
        <dbReference type="Proteomes" id="UP000006174"/>
    </source>
</evidence>
<feature type="compositionally biased region" description="Low complexity" evidence="11">
    <location>
        <begin position="958"/>
        <end position="975"/>
    </location>
</feature>
<gene>
    <name evidence="14" type="ORF">UHOR_05915</name>
</gene>
<feature type="compositionally biased region" description="Polar residues" evidence="11">
    <location>
        <begin position="908"/>
        <end position="938"/>
    </location>
</feature>
<keyword evidence="15" id="KW-1185">Reference proteome</keyword>
<dbReference type="GO" id="GO:0004674">
    <property type="term" value="F:protein serine/threonine kinase activity"/>
    <property type="evidence" value="ECO:0007669"/>
    <property type="project" value="UniProtKB-KW"/>
</dbReference>
<dbReference type="GO" id="GO:0031032">
    <property type="term" value="P:actomyosin structure organization"/>
    <property type="evidence" value="ECO:0007669"/>
    <property type="project" value="TreeGrafter"/>
</dbReference>
<dbReference type="GO" id="GO:0005524">
    <property type="term" value="F:ATP binding"/>
    <property type="evidence" value="ECO:0007669"/>
    <property type="project" value="UniProtKB-KW"/>
</dbReference>
<dbReference type="GO" id="GO:0005737">
    <property type="term" value="C:cytoplasm"/>
    <property type="evidence" value="ECO:0007669"/>
    <property type="project" value="TreeGrafter"/>
</dbReference>
<dbReference type="Gene3D" id="1.10.510.10">
    <property type="entry name" value="Transferase(Phosphotransferase) domain 1"/>
    <property type="match status" value="1"/>
</dbReference>
<dbReference type="SUPFAM" id="SSF56112">
    <property type="entry name" value="Protein kinase-like (PK-like)"/>
    <property type="match status" value="1"/>
</dbReference>
<dbReference type="PANTHER" id="PTHR22988">
    <property type="entry name" value="MYOTONIC DYSTROPHY S/T KINASE-RELATED"/>
    <property type="match status" value="1"/>
</dbReference>
<feature type="compositionally biased region" description="Polar residues" evidence="11">
    <location>
        <begin position="851"/>
        <end position="860"/>
    </location>
</feature>
<dbReference type="EC" id="2.7.11.1" evidence="1"/>
<dbReference type="GO" id="GO:0005856">
    <property type="term" value="C:cytoskeleton"/>
    <property type="evidence" value="ECO:0007669"/>
    <property type="project" value="TreeGrafter"/>
</dbReference>
<dbReference type="PROSITE" id="PS50011">
    <property type="entry name" value="PROTEIN_KINASE_DOM"/>
    <property type="match status" value="1"/>
</dbReference>
<evidence type="ECO:0000256" key="9">
    <source>
        <dbReference type="ARBA" id="ARBA00047899"/>
    </source>
</evidence>
<dbReference type="Gene3D" id="3.30.200.20">
    <property type="entry name" value="Phosphorylase Kinase, domain 1"/>
    <property type="match status" value="1"/>
</dbReference>
<feature type="compositionally biased region" description="Polar residues" evidence="11">
    <location>
        <begin position="1111"/>
        <end position="1123"/>
    </location>
</feature>
<feature type="domain" description="Protein kinase" evidence="12">
    <location>
        <begin position="113"/>
        <end position="464"/>
    </location>
</feature>
<feature type="region of interest" description="Disordered" evidence="11">
    <location>
        <begin position="550"/>
        <end position="581"/>
    </location>
</feature>
<feature type="region of interest" description="Disordered" evidence="11">
    <location>
        <begin position="1035"/>
        <end position="1059"/>
    </location>
</feature>
<feature type="region of interest" description="Disordered" evidence="11">
    <location>
        <begin position="880"/>
        <end position="984"/>
    </location>
</feature>
<keyword evidence="4" id="KW-0808">Transferase</keyword>
<sequence length="1468" mass="158650">MPSPHSPSWQERHDTILHVLQTTSVRAALCDFKITHASVRKLCHVAPDKSNTNKSPSDITPTSLGELLDIALVIAWSAHGLAVTRDPNPFRAAAAASSSLLHLPTASLQVQDFKTVKVLQKSAGSLVEVVKSRLDGRVYVLKSLVKRFARRNAAIQTPINETKLLQRPSGHDETTSTSQQGLQLLTPQLLAAFQTQNSVHLLMEYLPSGDFSQLLIAASSCGPEYPGRASTGLLTEHWILTYSVDMIQAIAWVHRQGFAHRDIKPGNFLLDRSGHLKLCDFSSAAPFSDFSTRQASPSEHPSRPPSSASNRKVWAFYCSQPTGTCDYLSPEVLQAEEKRVLEQQRLCDMSSLDDLLAFQPQARLFSSPDAAKAPERSPGMYGPEVDWWSFGVMLYEMRYGVLPFFASKMQETYEKIKDHRSSLNFDPTVACSSLLKSLTQGLLTEAAHRLGRISSEELQKHAFYRAQAIDWSQQWPLQPPFMPNPNAAADAQFFNGQVGQFGGQPSGRPAVGVAARFQDNSLSVVSSLPSFSALYNGDPDDFPAFADSRELASESPHQHQSWWNGEKGPEQSLGIGASRDHHSSKAWPANAVADATMQNEATLPSMPRSSSSPAVLLSSTSHSATLHDTSATMGAPISPYLSRSAPRWSDCDTTFIGFSYLPHRDAFVPATDLPEVQMPGEMSTATSLDDIVHKTGGSPSGWPASTPLASTPFRGGTSCHSLTMLPTPPSFAPMVGAASSADEADAVQRTSMQADRPPTVPFAQQQNFVTPARKSPYMAMHDRFRQMQGQEAPIPEDALAHFTPAVPASPYPFPMASVARTSKFTGGKKPMLYRRDLDRARSATPGGGSVGSDSRQSGGSNAVREMSEREAWDEMMAAVQKSVRKKAPAQPLPPTPLNASAPRPTGLPRSSTDPQLSASKPISMQPSRRPQAQDTTDAVASRRASTCRALQQLGAPRQAANGNQAAHPAAQEKAASTVHPSGALRPRRSRAALIAPRAMVNTVAPESPDGSSPLAFLNHSPPLGALPQSQYTLDIDMYDSDGSDDSTNGRRRLKHKKSARQLLIRAQERGTPTKPNRAQSPPLTEAFASAPSVAAVLEAAGSRSSPPIFLSDQSVRSGNSSRDVSYEHGGTDLASAPARVRAMSIQRSDKGSPDINNEVMSTSLGKTSITFAPMSYVPVLGAIPPWRDRRDRPGSHDGHSDGLGVQRESGRLGKTIRRKDSGEMLSQYRKTKGMGRATSMLSLSDRAKADAQAATLRPGTALSSSPPAAEGEDDFILGHVESRIQAMIPGRTMRRFSSVLPLKEREKVTIERPASQDGTSKTSRGFGRFKSRIVSATLSEEPNEEILGDEVKIKPHRRAQVEESRRARKSSGTSTDEQQQTSSRLGRKMGETLPTSFAIRNSSAPLASSAALKKVSLNPTLEATKAVDSPGKGDVSLMTGLNQRHNALQGSLLGLEARLARLKARLED</sequence>
<feature type="compositionally biased region" description="Polar residues" evidence="11">
    <location>
        <begin position="1370"/>
        <end position="1384"/>
    </location>
</feature>
<evidence type="ECO:0000313" key="14">
    <source>
        <dbReference type="EMBL" id="CCF48227.1"/>
    </source>
</evidence>
<evidence type="ECO:0000259" key="13">
    <source>
        <dbReference type="PROSITE" id="PS51285"/>
    </source>
</evidence>
<keyword evidence="3" id="KW-0597">Phosphoprotein</keyword>
<evidence type="ECO:0000256" key="3">
    <source>
        <dbReference type="ARBA" id="ARBA00022553"/>
    </source>
</evidence>
<dbReference type="InterPro" id="IPR000719">
    <property type="entry name" value="Prot_kinase_dom"/>
</dbReference>